<feature type="compositionally biased region" description="Polar residues" evidence="1">
    <location>
        <begin position="145"/>
        <end position="161"/>
    </location>
</feature>
<gene>
    <name evidence="3" type="ORF">BJ878DRAFT_581416</name>
</gene>
<dbReference type="InterPro" id="IPR003124">
    <property type="entry name" value="WH2_dom"/>
</dbReference>
<evidence type="ECO:0000313" key="4">
    <source>
        <dbReference type="Proteomes" id="UP000887226"/>
    </source>
</evidence>
<feature type="compositionally biased region" description="Pro residues" evidence="1">
    <location>
        <begin position="1"/>
        <end position="22"/>
    </location>
</feature>
<feature type="domain" description="WH2" evidence="2">
    <location>
        <begin position="37"/>
        <end position="59"/>
    </location>
</feature>
<sequence length="457" mass="46045">MPPPPPPPPPGFGAPPPPPPPNLSASRPAAAKPPVVGALLQDITKGKSLKKAVTNDRSAPIVGGGVVSGKPTLSSGAPAVPGMPKAPASSAPPVPGGNRARSNSDQGSVDHGSSGMESAPQLGGLFVGGMPKLKKRGGGVDTGANRDSSYTPGPEPSSRSSALKPPSMPAPRPPTAAAPKIPPGRPDVHSSATTSAFIPSVASLRKPAPNAPPRPSSSSSMKPPIPGKKPPLPTSRKPSTLASQSSFTSQAPTGSAPPPPIAPPPPTASSAPIHPISPRTTAPPPPPSSANGNASIQSVAMQAAIRAASQASPVSVPPLPESGPPPPPPPSFRNSSPALPIPASPAPPPPSHRNRSPSQPSPAPPAPPVSRKEVPVPIRSMLDPTLYTLSSNGTELSKNPSPNSRSPAPPSRLVINDPRWKFQDESILPKPRDFMGGSKKYRAGRGSSVPLDLSSLQ</sequence>
<proteinExistence type="predicted"/>
<dbReference type="GO" id="GO:0003779">
    <property type="term" value="F:actin binding"/>
    <property type="evidence" value="ECO:0007669"/>
    <property type="project" value="InterPro"/>
</dbReference>
<feature type="compositionally biased region" description="Low complexity" evidence="1">
    <location>
        <begin position="268"/>
        <end position="280"/>
    </location>
</feature>
<feature type="compositionally biased region" description="Polar residues" evidence="1">
    <location>
        <begin position="387"/>
        <end position="396"/>
    </location>
</feature>
<reference evidence="3" key="1">
    <citation type="journal article" date="2021" name="IMA Fungus">
        <title>Genomic characterization of three marine fungi, including Emericellopsis atlantica sp. nov. with signatures of a generalist lifestyle and marine biomass degradation.</title>
        <authorList>
            <person name="Hagestad O.C."/>
            <person name="Hou L."/>
            <person name="Andersen J.H."/>
            <person name="Hansen E.H."/>
            <person name="Altermark B."/>
            <person name="Li C."/>
            <person name="Kuhnert E."/>
            <person name="Cox R.J."/>
            <person name="Crous P.W."/>
            <person name="Spatafora J.W."/>
            <person name="Lail K."/>
            <person name="Amirebrahimi M."/>
            <person name="Lipzen A."/>
            <person name="Pangilinan J."/>
            <person name="Andreopoulos W."/>
            <person name="Hayes R.D."/>
            <person name="Ng V."/>
            <person name="Grigoriev I.V."/>
            <person name="Jackson S.A."/>
            <person name="Sutton T.D.S."/>
            <person name="Dobson A.D.W."/>
            <person name="Rama T."/>
        </authorList>
    </citation>
    <scope>NUCLEOTIDE SEQUENCE</scope>
    <source>
        <strain evidence="3">TRa3180A</strain>
    </source>
</reference>
<feature type="region of interest" description="Disordered" evidence="1">
    <location>
        <begin position="48"/>
        <end position="457"/>
    </location>
</feature>
<feature type="compositionally biased region" description="Polar residues" evidence="1">
    <location>
        <begin position="236"/>
        <end position="247"/>
    </location>
</feature>
<evidence type="ECO:0000256" key="1">
    <source>
        <dbReference type="SAM" id="MobiDB-lite"/>
    </source>
</evidence>
<accession>A0A9P8CIB4</accession>
<feature type="compositionally biased region" description="Pro residues" evidence="1">
    <location>
        <begin position="339"/>
        <end position="351"/>
    </location>
</feature>
<feature type="compositionally biased region" description="Low complexity" evidence="1">
    <location>
        <begin position="397"/>
        <end position="406"/>
    </location>
</feature>
<dbReference type="EMBL" id="MU253809">
    <property type="protein sequence ID" value="KAG9246301.1"/>
    <property type="molecule type" value="Genomic_DNA"/>
</dbReference>
<dbReference type="Pfam" id="PF02205">
    <property type="entry name" value="WH2"/>
    <property type="match status" value="1"/>
</dbReference>
<feature type="compositionally biased region" description="Pro residues" evidence="1">
    <location>
        <begin position="315"/>
        <end position="331"/>
    </location>
</feature>
<dbReference type="Proteomes" id="UP000887226">
    <property type="component" value="Unassembled WGS sequence"/>
</dbReference>
<feature type="compositionally biased region" description="Low complexity" evidence="1">
    <location>
        <begin position="297"/>
        <end position="314"/>
    </location>
</feature>
<dbReference type="OrthoDB" id="2430277at2759"/>
<evidence type="ECO:0000259" key="2">
    <source>
        <dbReference type="Pfam" id="PF02205"/>
    </source>
</evidence>
<feature type="compositionally biased region" description="Pro residues" evidence="1">
    <location>
        <begin position="359"/>
        <end position="368"/>
    </location>
</feature>
<organism evidence="3 4">
    <name type="scientific">Calycina marina</name>
    <dbReference type="NCBI Taxonomy" id="1763456"/>
    <lineage>
        <taxon>Eukaryota</taxon>
        <taxon>Fungi</taxon>
        <taxon>Dikarya</taxon>
        <taxon>Ascomycota</taxon>
        <taxon>Pezizomycotina</taxon>
        <taxon>Leotiomycetes</taxon>
        <taxon>Helotiales</taxon>
        <taxon>Pezizellaceae</taxon>
        <taxon>Calycina</taxon>
    </lineage>
</organism>
<feature type="compositionally biased region" description="Pro residues" evidence="1">
    <location>
        <begin position="255"/>
        <end position="267"/>
    </location>
</feature>
<feature type="region of interest" description="Disordered" evidence="1">
    <location>
        <begin position="1"/>
        <end position="36"/>
    </location>
</feature>
<dbReference type="AlphaFoldDB" id="A0A9P8CIB4"/>
<protein>
    <recommendedName>
        <fullName evidence="2">WH2 domain-containing protein</fullName>
    </recommendedName>
</protein>
<evidence type="ECO:0000313" key="3">
    <source>
        <dbReference type="EMBL" id="KAG9246301.1"/>
    </source>
</evidence>
<comment type="caution">
    <text evidence="3">The sequence shown here is derived from an EMBL/GenBank/DDBJ whole genome shotgun (WGS) entry which is preliminary data.</text>
</comment>
<feature type="compositionally biased region" description="Pro residues" evidence="1">
    <location>
        <begin position="223"/>
        <end position="233"/>
    </location>
</feature>
<keyword evidence="4" id="KW-1185">Reference proteome</keyword>
<name>A0A9P8CIB4_9HELO</name>
<feature type="compositionally biased region" description="Pro residues" evidence="1">
    <location>
        <begin position="166"/>
        <end position="185"/>
    </location>
</feature>